<dbReference type="OrthoDB" id="6223174at2759"/>
<keyword evidence="3" id="KW-1185">Reference proteome</keyword>
<dbReference type="PANTHER" id="PTHR31635">
    <property type="entry name" value="REVERSE TRANSCRIPTASE DOMAIN-CONTAINING PROTEIN-RELATED"/>
    <property type="match status" value="1"/>
</dbReference>
<dbReference type="EMBL" id="CAJPWZ010002549">
    <property type="protein sequence ID" value="CAG2240144.1"/>
    <property type="molecule type" value="Genomic_DNA"/>
</dbReference>
<dbReference type="PROSITE" id="PS50878">
    <property type="entry name" value="RT_POL"/>
    <property type="match status" value="1"/>
</dbReference>
<dbReference type="InterPro" id="IPR043502">
    <property type="entry name" value="DNA/RNA_pol_sf"/>
</dbReference>
<reference evidence="2" key="1">
    <citation type="submission" date="2021-03" db="EMBL/GenBank/DDBJ databases">
        <authorList>
            <person name="Bekaert M."/>
        </authorList>
    </citation>
    <scope>NUCLEOTIDE SEQUENCE</scope>
</reference>
<dbReference type="Proteomes" id="UP000683360">
    <property type="component" value="Unassembled WGS sequence"/>
</dbReference>
<dbReference type="InterPro" id="IPR000477">
    <property type="entry name" value="RT_dom"/>
</dbReference>
<name>A0A8S3UBT6_MYTED</name>
<gene>
    <name evidence="2" type="ORF">MEDL_52454</name>
</gene>
<evidence type="ECO:0000313" key="3">
    <source>
        <dbReference type="Proteomes" id="UP000683360"/>
    </source>
</evidence>
<sequence length="1470" mass="169234">MLLDDEVYVEKINNLIINEKNCRLYNEAPLIWIDNLKYRIKRETQVYARDKKCREKAEYFKIQNKFDKISNLAANNLEYNTNEYEEIKSKMKDFEDKICKGAILRSKAYWAVEGDKNSKYFLQLEKYRQENNAIKELENDQGKLLTKSTDVLDEIQDYYKNLYSCTNIDESKMKEISNFLTNKVSEDDVNFCDSDITLEEIFKSLHEMNKNKSPGSDGLTVSFYCRDIADTTASLRDIIELIENDNLEGYLIKIDQEKAFDRVDHQYLFHILEKFGFGPQFVHWIKLFYKGIRSSIKCNGFLTNYVPILNSLRQGCPISALCYVIAAEPLVQAILKNKNIKGIEIPNSDKNSTVFAHADDFTFTVKDKQSIDETFKVLNNYSEASGAKINKQKSEIMCLGSGSISNQELTDYGIKQADEVTQILGIYMGKNSEICDYLNWDSKIKKAKTILYFWSKRELTLHGRATVLTSLIMSRFYYTLTVCPIPEKYKNEIKAIILKFLWQNNSHLVKYKTVVAAKIEGGLNIPDIHLRMQAFRLKFFSKFLDSNCHALWKSTMKYFINKIENMKIAENIAYTCFNLNQIKILPKFYQEMIQAYYAIKSKVDFNIHIQHIYENPLFCNPVINVKGKALLYREFINSGIVKIKDICYEFIPGFLSKDSIIEIVQEKFPELRSWDIRNAYGRILNTIPQLWKNELTAINPVNVDRFPCLTVGTNMTEFSKATTKIFYKLLLQSFSEPPTSEMFWLKHFPSMCFRALYRVVNQCHIPPECISLNYRVATNTIFTLDKLQRINKVDSNMCLSCKSCPEDMFHLWSSCPFQIDFKRYLIDIIHNVLLKDTQHPIMDYDQLILHGYLVNTKAVNTYFVNFLLSVARLSIYKARQLKIYEEKDIEKFDSGSYASTMDKAMRDIIEDNSKSQTKKKFDSGSYASTMDKAMRDIIEDNSKSQTKKKFDSGSYASTMDKAMRDIIEDNSKSQTKKKFDSGSYASTMDKAMRDIIEDNSKSQTKKKFDSGSYASTMDKAMRDIIEDNSKSQTKKKFDSGSYASTMDKAMRDIIEDNSKSQTKKKFDSGSYASTMDKAMRDIIEDNSKSQTKKKFDSGSYASTMDKAMRDIIEDNSKSQTKKKFDSGSYASTMDKAMRDIIEDNSKSQTKKKFDSGSYASTMDKAMRDIIEDNSKSQTKKKFDSGSYASTMDKAMRDIIEDNSKSQTKKKFDSGSYASTMDKAMRDIIEDNSKSQTKKKFDSGSYASTMDKAMRDIIEDNSKSQTKKKFDSGSYASTMDKAMRDIIEDNSKSQTKKKFDSGSYASTMDKAMRDIIEDNSKSQTKKKFDSGSYASTMDKAMRDIIEDNSKSQTKKKFDSGSYASTMDKAMRDIIEDNSKSQTKKKFDSGSYASTMDKAMRDIIEDNSKSQTKKKFDSGSYASTMDKAMRDIIEDNSKSQTKKKFDSGSYASTMDKAMRDIIEDNSKSQTKV</sequence>
<evidence type="ECO:0000259" key="1">
    <source>
        <dbReference type="PROSITE" id="PS50878"/>
    </source>
</evidence>
<protein>
    <recommendedName>
        <fullName evidence="1">Reverse transcriptase domain-containing protein</fullName>
    </recommendedName>
</protein>
<dbReference type="SUPFAM" id="SSF56672">
    <property type="entry name" value="DNA/RNA polymerases"/>
    <property type="match status" value="1"/>
</dbReference>
<dbReference type="PANTHER" id="PTHR31635:SF196">
    <property type="entry name" value="REVERSE TRANSCRIPTASE DOMAIN-CONTAINING PROTEIN-RELATED"/>
    <property type="match status" value="1"/>
</dbReference>
<comment type="caution">
    <text evidence="2">The sequence shown here is derived from an EMBL/GenBank/DDBJ whole genome shotgun (WGS) entry which is preliminary data.</text>
</comment>
<proteinExistence type="predicted"/>
<accession>A0A8S3UBT6</accession>
<organism evidence="2 3">
    <name type="scientific">Mytilus edulis</name>
    <name type="common">Blue mussel</name>
    <dbReference type="NCBI Taxonomy" id="6550"/>
    <lineage>
        <taxon>Eukaryota</taxon>
        <taxon>Metazoa</taxon>
        <taxon>Spiralia</taxon>
        <taxon>Lophotrochozoa</taxon>
        <taxon>Mollusca</taxon>
        <taxon>Bivalvia</taxon>
        <taxon>Autobranchia</taxon>
        <taxon>Pteriomorphia</taxon>
        <taxon>Mytilida</taxon>
        <taxon>Mytiloidea</taxon>
        <taxon>Mytilidae</taxon>
        <taxon>Mytilinae</taxon>
        <taxon>Mytilus</taxon>
    </lineage>
</organism>
<feature type="domain" description="Reverse transcriptase" evidence="1">
    <location>
        <begin position="126"/>
        <end position="428"/>
    </location>
</feature>
<evidence type="ECO:0000313" key="2">
    <source>
        <dbReference type="EMBL" id="CAG2240144.1"/>
    </source>
</evidence>
<dbReference type="Pfam" id="PF00078">
    <property type="entry name" value="RVT_1"/>
    <property type="match status" value="1"/>
</dbReference>